<dbReference type="Proteomes" id="UP000252519">
    <property type="component" value="Unassembled WGS sequence"/>
</dbReference>
<gene>
    <name evidence="2" type="ORF">ANCCAN_27709</name>
</gene>
<feature type="region of interest" description="Disordered" evidence="1">
    <location>
        <begin position="1"/>
        <end position="24"/>
    </location>
</feature>
<name>A0A368F384_ANCCA</name>
<organism evidence="2 3">
    <name type="scientific">Ancylostoma caninum</name>
    <name type="common">Dog hookworm</name>
    <dbReference type="NCBI Taxonomy" id="29170"/>
    <lineage>
        <taxon>Eukaryota</taxon>
        <taxon>Metazoa</taxon>
        <taxon>Ecdysozoa</taxon>
        <taxon>Nematoda</taxon>
        <taxon>Chromadorea</taxon>
        <taxon>Rhabditida</taxon>
        <taxon>Rhabditina</taxon>
        <taxon>Rhabditomorpha</taxon>
        <taxon>Strongyloidea</taxon>
        <taxon>Ancylostomatidae</taxon>
        <taxon>Ancylostomatinae</taxon>
        <taxon>Ancylostoma</taxon>
    </lineage>
</organism>
<comment type="caution">
    <text evidence="2">The sequence shown here is derived from an EMBL/GenBank/DDBJ whole genome shotgun (WGS) entry which is preliminary data.</text>
</comment>
<sequence length="86" mass="9967">MVSAITDLHSMQYSREPHPRTNSTIWDRPRLQHLLQHLVEVVQDQVDTGIPLLQGAGRLLDSWTTWRLPCTSIESHVDKSKLLEQR</sequence>
<reference evidence="2 3" key="1">
    <citation type="submission" date="2014-10" db="EMBL/GenBank/DDBJ databases">
        <title>Draft genome of the hookworm Ancylostoma caninum.</title>
        <authorList>
            <person name="Mitreva M."/>
        </authorList>
    </citation>
    <scope>NUCLEOTIDE SEQUENCE [LARGE SCALE GENOMIC DNA]</scope>
    <source>
        <strain evidence="2 3">Baltimore</strain>
    </source>
</reference>
<dbReference type="AlphaFoldDB" id="A0A368F384"/>
<evidence type="ECO:0000313" key="3">
    <source>
        <dbReference type="Proteomes" id="UP000252519"/>
    </source>
</evidence>
<proteinExistence type="predicted"/>
<evidence type="ECO:0000313" key="2">
    <source>
        <dbReference type="EMBL" id="RCN26564.1"/>
    </source>
</evidence>
<protein>
    <submittedName>
        <fullName evidence="2">Uncharacterized protein</fullName>
    </submittedName>
</protein>
<feature type="non-terminal residue" evidence="2">
    <location>
        <position position="86"/>
    </location>
</feature>
<accession>A0A368F384</accession>
<keyword evidence="3" id="KW-1185">Reference proteome</keyword>
<evidence type="ECO:0000256" key="1">
    <source>
        <dbReference type="SAM" id="MobiDB-lite"/>
    </source>
</evidence>
<dbReference type="EMBL" id="JOJR01006853">
    <property type="protein sequence ID" value="RCN26564.1"/>
    <property type="molecule type" value="Genomic_DNA"/>
</dbReference>